<sequence length="619" mass="67202">MAVATQLRTPEDLANLREQAATRRESKRMAIAICCGTGCRAQGSMDLVEEFRSRLEAEGLSDVEVRATGCHGFCERGPLVVIYPKEIFYCGVQDTDVADIVDKSIKGDELVESLLFRDPVSKNRFHLEHEVPFYAKQQRIVFRNNGKIDPVVISDYIAVDGYVALAKALTQMTPEAVIDEVEKSGLRGRGGGGFPTGRKWRICHGQPGDQKYIICNGDEGDPGAFMDRSIMEGDPHSVLEGMTIGAYAIGASRAYMYVRAEYPLAVANLEIALEQSRALGLLGEDIFGSGFSFDVEIVRGAGAFVCGEETGLISSIQGDIGSPRQRPPYPAESGLWDKPTNINNVETWANIPVIIDRGADWFASVGTEKSKGTKVFSLVGKVQNTGLVEVPMGTTLREIVYDIGGGILKKRKFKAVQTGGPSGGCIPEAMLDLPVDFEKLRDVGAMMGSGGLIVMDERTCMVDVAKYFLAFLVDESCGKCTPCREGLFQMHAILSRITEGRGREGDIELLQRLAAYVGESSLCQLGGTAPNPVLSTIRYFRDEYEAHIDHKRCPAGVCTSLVNFGIDSEACKGCGLCLKDCPTEAISGEKKAPHRIDETVCVQCGVCYEACPFDAITVE</sequence>
<dbReference type="Gene3D" id="3.10.20.600">
    <property type="match status" value="1"/>
</dbReference>
<dbReference type="InterPro" id="IPR037225">
    <property type="entry name" value="Nuo51_FMN-bd_sf"/>
</dbReference>
<dbReference type="SUPFAM" id="SSF140490">
    <property type="entry name" value="Nqo1C-terminal domain-like"/>
    <property type="match status" value="1"/>
</dbReference>
<keyword evidence="4" id="KW-0408">Iron</keyword>
<dbReference type="SUPFAM" id="SSF52833">
    <property type="entry name" value="Thioredoxin-like"/>
    <property type="match status" value="1"/>
</dbReference>
<keyword evidence="2" id="KW-0004">4Fe-4S</keyword>
<dbReference type="InterPro" id="IPR011538">
    <property type="entry name" value="Nuo51_FMN-bd"/>
</dbReference>
<dbReference type="Gene3D" id="1.20.1440.230">
    <property type="entry name" value="NADH-ubiquinone oxidoreductase 51kDa subunit, iron-sulphur binding domain"/>
    <property type="match status" value="1"/>
</dbReference>
<dbReference type="Pfam" id="PF10589">
    <property type="entry name" value="NADH_4Fe-4S"/>
    <property type="match status" value="1"/>
</dbReference>
<dbReference type="SUPFAM" id="SSF54862">
    <property type="entry name" value="4Fe-4S ferredoxins"/>
    <property type="match status" value="1"/>
</dbReference>
<dbReference type="PANTHER" id="PTHR43578">
    <property type="entry name" value="NADH-QUINONE OXIDOREDUCTASE SUBUNIT F"/>
    <property type="match status" value="1"/>
</dbReference>
<dbReference type="EMBL" id="LAZR01000133">
    <property type="protein sequence ID" value="KKN87912.1"/>
    <property type="molecule type" value="Genomic_DNA"/>
</dbReference>
<dbReference type="PROSITE" id="PS00645">
    <property type="entry name" value="COMPLEX1_51K_2"/>
    <property type="match status" value="1"/>
</dbReference>
<reference evidence="8" key="1">
    <citation type="journal article" date="2015" name="Nature">
        <title>Complex archaea that bridge the gap between prokaryotes and eukaryotes.</title>
        <authorList>
            <person name="Spang A."/>
            <person name="Saw J.H."/>
            <person name="Jorgensen S.L."/>
            <person name="Zaremba-Niedzwiedzka K."/>
            <person name="Martijn J."/>
            <person name="Lind A.E."/>
            <person name="van Eijk R."/>
            <person name="Schleper C."/>
            <person name="Guy L."/>
            <person name="Ettema T.J."/>
        </authorList>
    </citation>
    <scope>NUCLEOTIDE SEQUENCE</scope>
</reference>
<dbReference type="SMART" id="SM00928">
    <property type="entry name" value="NADH_4Fe-4S"/>
    <property type="match status" value="1"/>
</dbReference>
<dbReference type="GO" id="GO:0046872">
    <property type="term" value="F:metal ion binding"/>
    <property type="evidence" value="ECO:0007669"/>
    <property type="project" value="UniProtKB-KW"/>
</dbReference>
<organism evidence="8">
    <name type="scientific">marine sediment metagenome</name>
    <dbReference type="NCBI Taxonomy" id="412755"/>
    <lineage>
        <taxon>unclassified sequences</taxon>
        <taxon>metagenomes</taxon>
        <taxon>ecological metagenomes</taxon>
    </lineage>
</organism>
<dbReference type="InterPro" id="IPR019554">
    <property type="entry name" value="Soluble_ligand-bd"/>
</dbReference>
<dbReference type="CDD" id="cd02980">
    <property type="entry name" value="TRX_Fd_family"/>
    <property type="match status" value="1"/>
</dbReference>
<feature type="domain" description="4Fe-4S ferredoxin-type" evidence="7">
    <location>
        <begin position="562"/>
        <end position="591"/>
    </location>
</feature>
<dbReference type="Gene3D" id="3.40.50.11540">
    <property type="entry name" value="NADH-ubiquinone oxidoreductase 51kDa subunit"/>
    <property type="match status" value="1"/>
</dbReference>
<dbReference type="InterPro" id="IPR017900">
    <property type="entry name" value="4Fe4S_Fe_S_CS"/>
</dbReference>
<keyword evidence="3" id="KW-0479">Metal-binding</keyword>
<evidence type="ECO:0000256" key="1">
    <source>
        <dbReference type="ARBA" id="ARBA00007523"/>
    </source>
</evidence>
<dbReference type="AlphaFoldDB" id="A0A0F9UKM7"/>
<dbReference type="Pfam" id="PF10531">
    <property type="entry name" value="SLBB"/>
    <property type="match status" value="1"/>
</dbReference>
<evidence type="ECO:0000256" key="2">
    <source>
        <dbReference type="ARBA" id="ARBA00022485"/>
    </source>
</evidence>
<dbReference type="InterPro" id="IPR019575">
    <property type="entry name" value="Nuop51_4Fe4S-bd"/>
</dbReference>
<dbReference type="InterPro" id="IPR037207">
    <property type="entry name" value="Nuop51_4Fe4S-bd_sf"/>
</dbReference>
<dbReference type="Pfam" id="PF14697">
    <property type="entry name" value="Fer4_21"/>
    <property type="match status" value="1"/>
</dbReference>
<evidence type="ECO:0000313" key="8">
    <source>
        <dbReference type="EMBL" id="KKN87912.1"/>
    </source>
</evidence>
<evidence type="ECO:0000256" key="4">
    <source>
        <dbReference type="ARBA" id="ARBA00023004"/>
    </source>
</evidence>
<evidence type="ECO:0000259" key="7">
    <source>
        <dbReference type="PROSITE" id="PS51379"/>
    </source>
</evidence>
<dbReference type="GO" id="GO:0051539">
    <property type="term" value="F:4 iron, 4 sulfur cluster binding"/>
    <property type="evidence" value="ECO:0007669"/>
    <property type="project" value="UniProtKB-KW"/>
</dbReference>
<dbReference type="Gene3D" id="3.40.30.10">
    <property type="entry name" value="Glutaredoxin"/>
    <property type="match status" value="1"/>
</dbReference>
<dbReference type="Gene3D" id="6.10.250.1450">
    <property type="match status" value="1"/>
</dbReference>
<evidence type="ECO:0000256" key="5">
    <source>
        <dbReference type="ARBA" id="ARBA00023014"/>
    </source>
</evidence>
<dbReference type="Pfam" id="PF01512">
    <property type="entry name" value="Complex1_51K"/>
    <property type="match status" value="1"/>
</dbReference>
<feature type="region of interest" description="Disordered" evidence="6">
    <location>
        <begin position="316"/>
        <end position="335"/>
    </location>
</feature>
<dbReference type="GO" id="GO:0008137">
    <property type="term" value="F:NADH dehydrogenase (ubiquinone) activity"/>
    <property type="evidence" value="ECO:0007669"/>
    <property type="project" value="InterPro"/>
</dbReference>
<keyword evidence="5" id="KW-0411">Iron-sulfur</keyword>
<dbReference type="FunFam" id="1.20.1440.230:FF:000001">
    <property type="entry name" value="Mitochondrial NADH dehydrogenase flavoprotein 1"/>
    <property type="match status" value="1"/>
</dbReference>
<proteinExistence type="inferred from homology"/>
<dbReference type="InterPro" id="IPR001949">
    <property type="entry name" value="NADH-UbQ_OxRdtase_51kDa_CS"/>
</dbReference>
<dbReference type="GO" id="GO:0010181">
    <property type="term" value="F:FMN binding"/>
    <property type="evidence" value="ECO:0007669"/>
    <property type="project" value="InterPro"/>
</dbReference>
<dbReference type="FunFam" id="3.40.50.11540:FF:000001">
    <property type="entry name" value="NADH dehydrogenase [ubiquinone] flavoprotein 1, mitochondrial"/>
    <property type="match status" value="1"/>
</dbReference>
<name>A0A0F9UKM7_9ZZZZ</name>
<gene>
    <name evidence="8" type="ORF">LCGC14_0254430</name>
</gene>
<dbReference type="SUPFAM" id="SSF142019">
    <property type="entry name" value="Nqo1 FMN-binding domain-like"/>
    <property type="match status" value="1"/>
</dbReference>
<dbReference type="InterPro" id="IPR017896">
    <property type="entry name" value="4Fe4S_Fe-S-bd"/>
</dbReference>
<dbReference type="PROSITE" id="PS00198">
    <property type="entry name" value="4FE4S_FER_1"/>
    <property type="match status" value="1"/>
</dbReference>
<accession>A0A0F9UKM7</accession>
<feature type="domain" description="4Fe-4S ferredoxin-type" evidence="7">
    <location>
        <begin position="592"/>
        <end position="619"/>
    </location>
</feature>
<dbReference type="Gene3D" id="3.30.70.20">
    <property type="match status" value="1"/>
</dbReference>
<dbReference type="InterPro" id="IPR036249">
    <property type="entry name" value="Thioredoxin-like_sf"/>
</dbReference>
<dbReference type="PANTHER" id="PTHR43578:SF3">
    <property type="entry name" value="NADH-QUINONE OXIDOREDUCTASE SUBUNIT F"/>
    <property type="match status" value="1"/>
</dbReference>
<protein>
    <recommendedName>
        <fullName evidence="7">4Fe-4S ferredoxin-type domain-containing protein</fullName>
    </recommendedName>
</protein>
<dbReference type="PROSITE" id="PS51379">
    <property type="entry name" value="4FE4S_FER_2"/>
    <property type="match status" value="2"/>
</dbReference>
<evidence type="ECO:0000256" key="3">
    <source>
        <dbReference type="ARBA" id="ARBA00022723"/>
    </source>
</evidence>
<comment type="caution">
    <text evidence="8">The sequence shown here is derived from an EMBL/GenBank/DDBJ whole genome shotgun (WGS) entry which is preliminary data.</text>
</comment>
<dbReference type="SUPFAM" id="SSF142984">
    <property type="entry name" value="Nqo1 middle domain-like"/>
    <property type="match status" value="1"/>
</dbReference>
<comment type="similarity">
    <text evidence="1">Belongs to the complex I 51 kDa subunit family.</text>
</comment>
<evidence type="ECO:0000256" key="6">
    <source>
        <dbReference type="SAM" id="MobiDB-lite"/>
    </source>
</evidence>